<dbReference type="AlphaFoldDB" id="A0A9X2AUA7"/>
<keyword evidence="1 3" id="KW-0378">Hydrolase</keyword>
<dbReference type="RefSeq" id="WP_244355107.1">
    <property type="nucleotide sequence ID" value="NZ_JAJNNZ010000002.1"/>
</dbReference>
<evidence type="ECO:0000259" key="2">
    <source>
        <dbReference type="Pfam" id="PF12697"/>
    </source>
</evidence>
<feature type="domain" description="AB hydrolase-1" evidence="2">
    <location>
        <begin position="16"/>
        <end position="248"/>
    </location>
</feature>
<proteinExistence type="predicted"/>
<dbReference type="EMBL" id="JAJNNZ010000002">
    <property type="protein sequence ID" value="MCJ2375759.1"/>
    <property type="molecule type" value="Genomic_DNA"/>
</dbReference>
<dbReference type="Pfam" id="PF12697">
    <property type="entry name" value="Abhydrolase_6"/>
    <property type="match status" value="1"/>
</dbReference>
<dbReference type="PRINTS" id="PR00412">
    <property type="entry name" value="EPOXHYDRLASE"/>
</dbReference>
<protein>
    <submittedName>
        <fullName evidence="3">Alpha/beta fold hydrolase</fullName>
    </submittedName>
</protein>
<dbReference type="PANTHER" id="PTHR46118">
    <property type="entry name" value="PROTEIN ABHD11"/>
    <property type="match status" value="1"/>
</dbReference>
<dbReference type="GO" id="GO:0016787">
    <property type="term" value="F:hydrolase activity"/>
    <property type="evidence" value="ECO:0007669"/>
    <property type="project" value="UniProtKB-KW"/>
</dbReference>
<dbReference type="InterPro" id="IPR000639">
    <property type="entry name" value="Epox_hydrolase-like"/>
</dbReference>
<gene>
    <name evidence="3" type="ORF">LNL84_02825</name>
</gene>
<sequence length="254" mass="28670">MSVLLNYKIEGAGQPVVLLHGLFGDMNNLGVLARELKDQYQVVSVDLRNHGRSFHDEQHNYQAMASDVALLLNNLSIEQPIVIGHSMGGKVAMKLTEHNDINIDKLIVLDMSPVHYAESRHDNVFAGLNNVSSQRPTSRAQAMQLLSEDIETEGVRQFLSKSLTKRDDHLVWRFNVETLQNRYHDILGWSPIKPTDVATLFVKGSLSDYILAEHQTQIQAQFSHAKAHIIANTGHWLHAEKPEEVLRAIRKFLA</sequence>
<accession>A0A9X2AUA7</accession>
<organism evidence="3 4">
    <name type="scientific">Vibrio gelatinilyticus</name>
    <dbReference type="NCBI Taxonomy" id="2893468"/>
    <lineage>
        <taxon>Bacteria</taxon>
        <taxon>Pseudomonadati</taxon>
        <taxon>Pseudomonadota</taxon>
        <taxon>Gammaproteobacteria</taxon>
        <taxon>Vibrionales</taxon>
        <taxon>Vibrionaceae</taxon>
        <taxon>Vibrio</taxon>
    </lineage>
</organism>
<dbReference type="InterPro" id="IPR000073">
    <property type="entry name" value="AB_hydrolase_1"/>
</dbReference>
<keyword evidence="4" id="KW-1185">Reference proteome</keyword>
<dbReference type="SUPFAM" id="SSF53474">
    <property type="entry name" value="alpha/beta-Hydrolases"/>
    <property type="match status" value="1"/>
</dbReference>
<dbReference type="PANTHER" id="PTHR46118:SF4">
    <property type="entry name" value="PROTEIN ABHD11"/>
    <property type="match status" value="1"/>
</dbReference>
<reference evidence="3" key="1">
    <citation type="submission" date="2021-11" db="EMBL/GenBank/DDBJ databases">
        <title>Vibrio ZSDE26 sp. nov. and Vibrio ZSDZ34 sp. nov., isolated from coastal seawater in Qingdao.</title>
        <authorList>
            <person name="Zhang P."/>
        </authorList>
    </citation>
    <scope>NUCLEOTIDE SEQUENCE</scope>
    <source>
        <strain evidence="3">ZSDZ34</strain>
    </source>
</reference>
<evidence type="ECO:0000313" key="3">
    <source>
        <dbReference type="EMBL" id="MCJ2375759.1"/>
    </source>
</evidence>
<evidence type="ECO:0000256" key="1">
    <source>
        <dbReference type="ARBA" id="ARBA00022801"/>
    </source>
</evidence>
<name>A0A9X2AUA7_9VIBR</name>
<comment type="caution">
    <text evidence="3">The sequence shown here is derived from an EMBL/GenBank/DDBJ whole genome shotgun (WGS) entry which is preliminary data.</text>
</comment>
<dbReference type="Gene3D" id="3.40.50.1820">
    <property type="entry name" value="alpha/beta hydrolase"/>
    <property type="match status" value="1"/>
</dbReference>
<evidence type="ECO:0000313" key="4">
    <source>
        <dbReference type="Proteomes" id="UP001139488"/>
    </source>
</evidence>
<dbReference type="Proteomes" id="UP001139488">
    <property type="component" value="Unassembled WGS sequence"/>
</dbReference>
<dbReference type="InterPro" id="IPR029058">
    <property type="entry name" value="AB_hydrolase_fold"/>
</dbReference>